<dbReference type="InterPro" id="IPR050109">
    <property type="entry name" value="HTH-type_TetR-like_transc_reg"/>
</dbReference>
<dbReference type="SUPFAM" id="SSF48498">
    <property type="entry name" value="Tetracyclin repressor-like, C-terminal domain"/>
    <property type="match status" value="1"/>
</dbReference>
<evidence type="ECO:0000259" key="3">
    <source>
        <dbReference type="PROSITE" id="PS50977"/>
    </source>
</evidence>
<accession>A0ABW1XNB6</accession>
<dbReference type="PANTHER" id="PTHR30055">
    <property type="entry name" value="HTH-TYPE TRANSCRIPTIONAL REGULATOR RUTR"/>
    <property type="match status" value="1"/>
</dbReference>
<organism evidence="4 5">
    <name type="scientific">Pseudobowmanella zhangzhouensis</name>
    <dbReference type="NCBI Taxonomy" id="1537679"/>
    <lineage>
        <taxon>Bacteria</taxon>
        <taxon>Pseudomonadati</taxon>
        <taxon>Pseudomonadota</taxon>
        <taxon>Gammaproteobacteria</taxon>
        <taxon>Alteromonadales</taxon>
        <taxon>Alteromonadaceae</taxon>
    </lineage>
</organism>
<keyword evidence="5" id="KW-1185">Reference proteome</keyword>
<comment type="caution">
    <text evidence="4">The sequence shown here is derived from an EMBL/GenBank/DDBJ whole genome shotgun (WGS) entry which is preliminary data.</text>
</comment>
<feature type="DNA-binding region" description="H-T-H motif" evidence="2">
    <location>
        <begin position="33"/>
        <end position="52"/>
    </location>
</feature>
<protein>
    <submittedName>
        <fullName evidence="4">TetR/AcrR family transcriptional regulator</fullName>
    </submittedName>
</protein>
<dbReference type="SUPFAM" id="SSF46689">
    <property type="entry name" value="Homeodomain-like"/>
    <property type="match status" value="1"/>
</dbReference>
<dbReference type="EMBL" id="JBHSUS010000001">
    <property type="protein sequence ID" value="MFC6440800.1"/>
    <property type="molecule type" value="Genomic_DNA"/>
</dbReference>
<dbReference type="RefSeq" id="WP_165490804.1">
    <property type="nucleotide sequence ID" value="NZ_JBHSUS010000001.1"/>
</dbReference>
<dbReference type="InterPro" id="IPR036271">
    <property type="entry name" value="Tet_transcr_reg_TetR-rel_C_sf"/>
</dbReference>
<keyword evidence="1 2" id="KW-0238">DNA-binding</keyword>
<dbReference type="PROSITE" id="PS01081">
    <property type="entry name" value="HTH_TETR_1"/>
    <property type="match status" value="1"/>
</dbReference>
<sequence length="205" mass="23701">MSNPKKTRSEQKREDILNAAMTAFREQGVKSTSMDKLAELAGVSKRTVYNHFATKEDLVLSLLAEMWQQFMLRSDLRYDPNITPRVQLRELIEAEVNMLCDDDFIALARVAMGHFFYHPDAMRRELDKMNAQETVLERWLKAAKADGKLNADDVQYAADQLRSLLKGALFWPRVMCDDVCPKLPERNKLVDETLMMFSCRYLSAE</sequence>
<evidence type="ECO:0000256" key="2">
    <source>
        <dbReference type="PROSITE-ProRule" id="PRU00335"/>
    </source>
</evidence>
<dbReference type="Proteomes" id="UP001596364">
    <property type="component" value="Unassembled WGS sequence"/>
</dbReference>
<evidence type="ECO:0000313" key="5">
    <source>
        <dbReference type="Proteomes" id="UP001596364"/>
    </source>
</evidence>
<gene>
    <name evidence="4" type="ORF">ACFP85_11660</name>
</gene>
<reference evidence="5" key="1">
    <citation type="journal article" date="2019" name="Int. J. Syst. Evol. Microbiol.">
        <title>The Global Catalogue of Microorganisms (GCM) 10K type strain sequencing project: providing services to taxonomists for standard genome sequencing and annotation.</title>
        <authorList>
            <consortium name="The Broad Institute Genomics Platform"/>
            <consortium name="The Broad Institute Genome Sequencing Center for Infectious Disease"/>
            <person name="Wu L."/>
            <person name="Ma J."/>
        </authorList>
    </citation>
    <scope>NUCLEOTIDE SEQUENCE [LARGE SCALE GENOMIC DNA]</scope>
    <source>
        <strain evidence="5">CGMCC 1.16031</strain>
    </source>
</reference>
<proteinExistence type="predicted"/>
<dbReference type="Gene3D" id="1.10.357.10">
    <property type="entry name" value="Tetracycline Repressor, domain 2"/>
    <property type="match status" value="1"/>
</dbReference>
<dbReference type="InterPro" id="IPR001647">
    <property type="entry name" value="HTH_TetR"/>
</dbReference>
<dbReference type="Pfam" id="PF14246">
    <property type="entry name" value="TetR_C_7"/>
    <property type="match status" value="1"/>
</dbReference>
<evidence type="ECO:0000313" key="4">
    <source>
        <dbReference type="EMBL" id="MFC6440800.1"/>
    </source>
</evidence>
<dbReference type="InterPro" id="IPR023772">
    <property type="entry name" value="DNA-bd_HTH_TetR-type_CS"/>
</dbReference>
<name>A0ABW1XNB6_9ALTE</name>
<feature type="domain" description="HTH tetR-type" evidence="3">
    <location>
        <begin position="10"/>
        <end position="70"/>
    </location>
</feature>
<dbReference type="Gene3D" id="1.10.10.60">
    <property type="entry name" value="Homeodomain-like"/>
    <property type="match status" value="1"/>
</dbReference>
<dbReference type="InterPro" id="IPR009057">
    <property type="entry name" value="Homeodomain-like_sf"/>
</dbReference>
<dbReference type="PRINTS" id="PR00455">
    <property type="entry name" value="HTHTETR"/>
</dbReference>
<dbReference type="PROSITE" id="PS50977">
    <property type="entry name" value="HTH_TETR_2"/>
    <property type="match status" value="1"/>
</dbReference>
<dbReference type="Pfam" id="PF00440">
    <property type="entry name" value="TetR_N"/>
    <property type="match status" value="1"/>
</dbReference>
<dbReference type="PANTHER" id="PTHR30055:SF224">
    <property type="entry name" value="TRANSCRIPTIONAL REGULATOR TETR FAMILY"/>
    <property type="match status" value="1"/>
</dbReference>
<dbReference type="InterPro" id="IPR039536">
    <property type="entry name" value="TetR_C_Proteobacteria"/>
</dbReference>
<evidence type="ECO:0000256" key="1">
    <source>
        <dbReference type="ARBA" id="ARBA00023125"/>
    </source>
</evidence>